<dbReference type="Proteomes" id="UP001217083">
    <property type="component" value="Unassembled WGS sequence"/>
</dbReference>
<evidence type="ECO:0000313" key="1">
    <source>
        <dbReference type="EMBL" id="MDF0707405.1"/>
    </source>
</evidence>
<dbReference type="EMBL" id="JARFVA010000002">
    <property type="protein sequence ID" value="MDF0707405.1"/>
    <property type="molecule type" value="Genomic_DNA"/>
</dbReference>
<accession>A0ABT5XNK9</accession>
<dbReference type="RefSeq" id="WP_275614562.1">
    <property type="nucleotide sequence ID" value="NZ_JARFVA010000002.1"/>
</dbReference>
<gene>
    <name evidence="1" type="ORF">PY091_09270</name>
</gene>
<evidence type="ECO:0000313" key="2">
    <source>
        <dbReference type="Proteomes" id="UP001217083"/>
    </source>
</evidence>
<proteinExistence type="predicted"/>
<reference evidence="1 2" key="1">
    <citation type="submission" date="2023-03" db="EMBL/GenBank/DDBJ databases">
        <title>Muricauda XX sp. nov. and Muricauda XXX sp. nov., two novel species isolated from Okinawa Trough.</title>
        <authorList>
            <person name="Cao W."/>
            <person name="Deng X."/>
        </authorList>
    </citation>
    <scope>NUCLEOTIDE SEQUENCE [LARGE SCALE GENOMIC DNA]</scope>
    <source>
        <strain evidence="1 2">81s02</strain>
    </source>
</reference>
<sequence length="55" mass="6396">MRSGGIRLRLEELVYHWGEVYLLVGIGNRSDIDSQMKRLDILRVNGSMRRKASSY</sequence>
<protein>
    <submittedName>
        <fullName evidence="1">Uncharacterized protein</fullName>
    </submittedName>
</protein>
<name>A0ABT5XNK9_9FLAO</name>
<keyword evidence="2" id="KW-1185">Reference proteome</keyword>
<organism evidence="1 2">
    <name type="scientific">Flagellimonas okinawensis</name>
    <dbReference type="NCBI Taxonomy" id="3031324"/>
    <lineage>
        <taxon>Bacteria</taxon>
        <taxon>Pseudomonadati</taxon>
        <taxon>Bacteroidota</taxon>
        <taxon>Flavobacteriia</taxon>
        <taxon>Flavobacteriales</taxon>
        <taxon>Flavobacteriaceae</taxon>
        <taxon>Flagellimonas</taxon>
    </lineage>
</organism>
<comment type="caution">
    <text evidence="1">The sequence shown here is derived from an EMBL/GenBank/DDBJ whole genome shotgun (WGS) entry which is preliminary data.</text>
</comment>